<accession>A0A7W3TSU2</accession>
<sequence length="120" mass="13615">MQLIITDNASQWFKKNLNLTSGSGIKLYGKTVQPHNVKHSPKQGYAVEDNLDNATVVTEKDGINYHINFDDGWFFSGMIVTVDYTENDAQPTFNFKWEHNGKADVDASTGASSKYEEYWE</sequence>
<reference evidence="1 2" key="1">
    <citation type="submission" date="2020-07" db="EMBL/GenBank/DDBJ databases">
        <title>Description of Limosilactobacillus balticus sp. nov., Limosilactobacillus agrestis sp. nov., Limosilactobacillus albertensis sp. nov., Limosilactobacillus rudii sp. nov., Limosilactobacillus fastidiosus sp. nov., five novel Limosilactobacillus species isolated from the vertebrate gastrointestinal tract, and proposal of 6 subspecies of Limosilactobacillus reuteri adapted to the gastrointestinal tract of specific vertebrate hosts.</title>
        <authorList>
            <person name="Li F."/>
            <person name="Cheng C."/>
            <person name="Zheng J."/>
            <person name="Quevedo R.M."/>
            <person name="Li J."/>
            <person name="Roos S."/>
            <person name="Gaenzle M.G."/>
            <person name="Walter J."/>
        </authorList>
    </citation>
    <scope>NUCLEOTIDE SEQUENCE [LARGE SCALE GENOMIC DNA]</scope>
    <source>
        <strain evidence="1 2">RRLNB_1_1</strain>
    </source>
</reference>
<dbReference type="Proteomes" id="UP000518316">
    <property type="component" value="Unassembled WGS sequence"/>
</dbReference>
<keyword evidence="2" id="KW-1185">Reference proteome</keyword>
<name>A0A7W3TSU2_9LACO</name>
<dbReference type="EMBL" id="JACIVC010000061">
    <property type="protein sequence ID" value="MBB1069991.1"/>
    <property type="molecule type" value="Genomic_DNA"/>
</dbReference>
<dbReference type="RefSeq" id="WP_182598497.1">
    <property type="nucleotide sequence ID" value="NZ_JACIVC010000061.1"/>
</dbReference>
<dbReference type="InterPro" id="IPR035903">
    <property type="entry name" value="HesB-like_dom_sf"/>
</dbReference>
<proteinExistence type="predicted"/>
<dbReference type="AlphaFoldDB" id="A0A7W3TSU2"/>
<dbReference type="SUPFAM" id="SSF89360">
    <property type="entry name" value="HesB-like domain"/>
    <property type="match status" value="1"/>
</dbReference>
<organism evidence="1 2">
    <name type="scientific">Limosilactobacillus albertensis</name>
    <dbReference type="NCBI Taxonomy" id="2759752"/>
    <lineage>
        <taxon>Bacteria</taxon>
        <taxon>Bacillati</taxon>
        <taxon>Bacillota</taxon>
        <taxon>Bacilli</taxon>
        <taxon>Lactobacillales</taxon>
        <taxon>Lactobacillaceae</taxon>
        <taxon>Limosilactobacillus</taxon>
    </lineage>
</organism>
<comment type="caution">
    <text evidence="1">The sequence shown here is derived from an EMBL/GenBank/DDBJ whole genome shotgun (WGS) entry which is preliminary data.</text>
</comment>
<evidence type="ECO:0000313" key="2">
    <source>
        <dbReference type="Proteomes" id="UP000518316"/>
    </source>
</evidence>
<evidence type="ECO:0000313" key="1">
    <source>
        <dbReference type="EMBL" id="MBB1069991.1"/>
    </source>
</evidence>
<gene>
    <name evidence="1" type="ORF">H5S40_07490</name>
</gene>
<protein>
    <submittedName>
        <fullName evidence="1">Fe-S cluster assembly protein HesB</fullName>
    </submittedName>
</protein>